<evidence type="ECO:0000256" key="10">
    <source>
        <dbReference type="RuleBase" id="RU003983"/>
    </source>
</evidence>
<dbReference type="Pfam" id="PF01435">
    <property type="entry name" value="Peptidase_M48"/>
    <property type="match status" value="2"/>
</dbReference>
<sequence length="385" mass="43389">MPDFSQKRIELLRFKNDSLLSAGLQRNVADSEEFQRQLKCNNLASSTRIVSKIFPDLGKVMEDVRQRLIPDYTLDAYIQNSPEMQACCFPGTGQSVSIALTSGLIQLHSLDELRFVIGHELGHHLLGHHAYPEPDEAKSQVENLNILALKRAGEISADRVGFVAVNDKDSAYKAVLKLATGLPDKYIRFDLSAYLDQARELKNSGGSEFGLMSTHPVCSTRMRALLWFDMSEAYYQWACRSERPPLSRDLLDKRVAKDLAAVSGFRLSKINKEEADSAMFWGVLSLFVSDGHLSKDEQALMRQTFGEETALDALNFIRDNGADAVITKFEKALRSVRLMDEETKEALYQDLEHFAELAGGEIKVRERVLERTLRQIQLDRVICLG</sequence>
<evidence type="ECO:0000256" key="4">
    <source>
        <dbReference type="ARBA" id="ARBA00022723"/>
    </source>
</evidence>
<evidence type="ECO:0000256" key="2">
    <source>
        <dbReference type="ARBA" id="ARBA00022670"/>
    </source>
</evidence>
<accession>A0A6C2UVD4</accession>
<protein>
    <recommendedName>
        <fullName evidence="11">Peptidase M48 domain-containing protein</fullName>
    </recommendedName>
</protein>
<organism evidence="12 13">
    <name type="scientific">Pontiella sulfatireligans</name>
    <dbReference type="NCBI Taxonomy" id="2750658"/>
    <lineage>
        <taxon>Bacteria</taxon>
        <taxon>Pseudomonadati</taxon>
        <taxon>Kiritimatiellota</taxon>
        <taxon>Kiritimatiellia</taxon>
        <taxon>Kiritimatiellales</taxon>
        <taxon>Pontiellaceae</taxon>
        <taxon>Pontiella</taxon>
    </lineage>
</organism>
<dbReference type="EMBL" id="CAAHFH010000003">
    <property type="protein sequence ID" value="VGO23134.1"/>
    <property type="molecule type" value="Genomic_DNA"/>
</dbReference>
<dbReference type="InterPro" id="IPR050083">
    <property type="entry name" value="HtpX_protease"/>
</dbReference>
<proteinExistence type="inferred from homology"/>
<evidence type="ECO:0000256" key="3">
    <source>
        <dbReference type="ARBA" id="ARBA00022692"/>
    </source>
</evidence>
<keyword evidence="1" id="KW-1003">Cell membrane</keyword>
<evidence type="ECO:0000256" key="7">
    <source>
        <dbReference type="ARBA" id="ARBA00022989"/>
    </source>
</evidence>
<evidence type="ECO:0000256" key="5">
    <source>
        <dbReference type="ARBA" id="ARBA00022801"/>
    </source>
</evidence>
<dbReference type="GO" id="GO:0006508">
    <property type="term" value="P:proteolysis"/>
    <property type="evidence" value="ECO:0007669"/>
    <property type="project" value="UniProtKB-KW"/>
</dbReference>
<keyword evidence="7" id="KW-1133">Transmembrane helix</keyword>
<keyword evidence="9" id="KW-0472">Membrane</keyword>
<feature type="domain" description="Peptidase M48" evidence="11">
    <location>
        <begin position="78"/>
        <end position="130"/>
    </location>
</feature>
<dbReference type="Gene3D" id="3.30.2010.10">
    <property type="entry name" value="Metalloproteases ('zincins'), catalytic domain"/>
    <property type="match status" value="1"/>
</dbReference>
<evidence type="ECO:0000256" key="8">
    <source>
        <dbReference type="ARBA" id="ARBA00023049"/>
    </source>
</evidence>
<evidence type="ECO:0000313" key="13">
    <source>
        <dbReference type="Proteomes" id="UP000346198"/>
    </source>
</evidence>
<dbReference type="Proteomes" id="UP000346198">
    <property type="component" value="Unassembled WGS sequence"/>
</dbReference>
<keyword evidence="2 10" id="KW-0645">Protease</keyword>
<evidence type="ECO:0000256" key="6">
    <source>
        <dbReference type="ARBA" id="ARBA00022833"/>
    </source>
</evidence>
<evidence type="ECO:0000256" key="1">
    <source>
        <dbReference type="ARBA" id="ARBA00022475"/>
    </source>
</evidence>
<keyword evidence="13" id="KW-1185">Reference proteome</keyword>
<feature type="domain" description="Peptidase M48" evidence="11">
    <location>
        <begin position="144"/>
        <end position="225"/>
    </location>
</feature>
<keyword evidence="6 10" id="KW-0862">Zinc</keyword>
<keyword evidence="8 10" id="KW-0482">Metalloprotease</keyword>
<dbReference type="GO" id="GO:0004222">
    <property type="term" value="F:metalloendopeptidase activity"/>
    <property type="evidence" value="ECO:0007669"/>
    <property type="project" value="InterPro"/>
</dbReference>
<dbReference type="PANTHER" id="PTHR43221:SF2">
    <property type="entry name" value="PROTEASE HTPX HOMOLOG"/>
    <property type="match status" value="1"/>
</dbReference>
<dbReference type="AlphaFoldDB" id="A0A6C2UVD4"/>
<keyword evidence="5 10" id="KW-0378">Hydrolase</keyword>
<evidence type="ECO:0000256" key="9">
    <source>
        <dbReference type="ARBA" id="ARBA00023136"/>
    </source>
</evidence>
<comment type="similarity">
    <text evidence="10">Belongs to the peptidase M48 family.</text>
</comment>
<dbReference type="RefSeq" id="WP_136065245.1">
    <property type="nucleotide sequence ID" value="NZ_CAAHFH010000003.1"/>
</dbReference>
<name>A0A6C2UVD4_9BACT</name>
<dbReference type="CDD" id="cd07325">
    <property type="entry name" value="M48_Ste24p_like"/>
    <property type="match status" value="1"/>
</dbReference>
<evidence type="ECO:0000313" key="12">
    <source>
        <dbReference type="EMBL" id="VGO23134.1"/>
    </source>
</evidence>
<evidence type="ECO:0000259" key="11">
    <source>
        <dbReference type="Pfam" id="PF01435"/>
    </source>
</evidence>
<reference evidence="12 13" key="1">
    <citation type="submission" date="2019-04" db="EMBL/GenBank/DDBJ databases">
        <authorList>
            <person name="Van Vliet M D."/>
        </authorList>
    </citation>
    <scope>NUCLEOTIDE SEQUENCE [LARGE SCALE GENOMIC DNA]</scope>
    <source>
        <strain evidence="12 13">F21</strain>
    </source>
</reference>
<gene>
    <name evidence="12" type="ORF">SCARR_05239</name>
</gene>
<dbReference type="PANTHER" id="PTHR43221">
    <property type="entry name" value="PROTEASE HTPX"/>
    <property type="match status" value="1"/>
</dbReference>
<comment type="cofactor">
    <cofactor evidence="10">
        <name>Zn(2+)</name>
        <dbReference type="ChEBI" id="CHEBI:29105"/>
    </cofactor>
    <text evidence="10">Binds 1 zinc ion per subunit.</text>
</comment>
<dbReference type="InterPro" id="IPR001915">
    <property type="entry name" value="Peptidase_M48"/>
</dbReference>
<keyword evidence="4" id="KW-0479">Metal-binding</keyword>
<dbReference type="GO" id="GO:0046872">
    <property type="term" value="F:metal ion binding"/>
    <property type="evidence" value="ECO:0007669"/>
    <property type="project" value="UniProtKB-KW"/>
</dbReference>
<keyword evidence="3" id="KW-0812">Transmembrane</keyword>